<dbReference type="Proteomes" id="UP000235371">
    <property type="component" value="Unassembled WGS sequence"/>
</dbReference>
<proteinExistence type="inferred from homology"/>
<dbReference type="InterPro" id="IPR009799">
    <property type="entry name" value="EthD_dom"/>
</dbReference>
<keyword evidence="4" id="KW-1185">Reference proteome</keyword>
<evidence type="ECO:0000313" key="3">
    <source>
        <dbReference type="EMBL" id="PMD57494.1"/>
    </source>
</evidence>
<feature type="domain" description="EthD" evidence="2">
    <location>
        <begin position="18"/>
        <end position="114"/>
    </location>
</feature>
<accession>A0A2J6T393</accession>
<gene>
    <name evidence="3" type="ORF">K444DRAFT_564907</name>
</gene>
<reference evidence="3 4" key="1">
    <citation type="submission" date="2016-04" db="EMBL/GenBank/DDBJ databases">
        <title>A degradative enzymes factory behind the ericoid mycorrhizal symbiosis.</title>
        <authorList>
            <consortium name="DOE Joint Genome Institute"/>
            <person name="Martino E."/>
            <person name="Morin E."/>
            <person name="Grelet G."/>
            <person name="Kuo A."/>
            <person name="Kohler A."/>
            <person name="Daghino S."/>
            <person name="Barry K."/>
            <person name="Choi C."/>
            <person name="Cichocki N."/>
            <person name="Clum A."/>
            <person name="Copeland A."/>
            <person name="Hainaut M."/>
            <person name="Haridas S."/>
            <person name="Labutti K."/>
            <person name="Lindquist E."/>
            <person name="Lipzen A."/>
            <person name="Khouja H.-R."/>
            <person name="Murat C."/>
            <person name="Ohm R."/>
            <person name="Olson A."/>
            <person name="Spatafora J."/>
            <person name="Veneault-Fourrey C."/>
            <person name="Henrissat B."/>
            <person name="Grigoriev I."/>
            <person name="Martin F."/>
            <person name="Perotto S."/>
        </authorList>
    </citation>
    <scope>NUCLEOTIDE SEQUENCE [LARGE SCALE GENOMIC DNA]</scope>
    <source>
        <strain evidence="3 4">E</strain>
    </source>
</reference>
<evidence type="ECO:0000313" key="4">
    <source>
        <dbReference type="Proteomes" id="UP000235371"/>
    </source>
</evidence>
<evidence type="ECO:0000259" key="2">
    <source>
        <dbReference type="Pfam" id="PF07110"/>
    </source>
</evidence>
<dbReference type="InterPro" id="IPR011008">
    <property type="entry name" value="Dimeric_a/b-barrel"/>
</dbReference>
<comment type="similarity">
    <text evidence="1">Belongs to the tpcK family.</text>
</comment>
<name>A0A2J6T393_9HELO</name>
<sequence length="135" mass="15881">MSLHTECLFCWTVCAYRKPDMSEEDYHKYMSEVHAPLVRNLMVKYGIVSWEMTHNTSETRLLMSKIAGPQFNGIADYDCIVQATFRDIEDFVRMKADPFFREKVAPDHENFADTKRSKMTVGWIEHHIMENKLVV</sequence>
<organism evidence="3 4">
    <name type="scientific">Hyaloscypha bicolor E</name>
    <dbReference type="NCBI Taxonomy" id="1095630"/>
    <lineage>
        <taxon>Eukaryota</taxon>
        <taxon>Fungi</taxon>
        <taxon>Dikarya</taxon>
        <taxon>Ascomycota</taxon>
        <taxon>Pezizomycotina</taxon>
        <taxon>Leotiomycetes</taxon>
        <taxon>Helotiales</taxon>
        <taxon>Hyaloscyphaceae</taxon>
        <taxon>Hyaloscypha</taxon>
        <taxon>Hyaloscypha bicolor</taxon>
    </lineage>
</organism>
<dbReference type="SUPFAM" id="SSF54909">
    <property type="entry name" value="Dimeric alpha+beta barrel"/>
    <property type="match status" value="1"/>
</dbReference>
<dbReference type="STRING" id="1095630.A0A2J6T393"/>
<dbReference type="Gene3D" id="3.30.70.100">
    <property type="match status" value="1"/>
</dbReference>
<dbReference type="GO" id="GO:0016491">
    <property type="term" value="F:oxidoreductase activity"/>
    <property type="evidence" value="ECO:0007669"/>
    <property type="project" value="InterPro"/>
</dbReference>
<protein>
    <recommendedName>
        <fullName evidence="2">EthD domain-containing protein</fullName>
    </recommendedName>
</protein>
<dbReference type="EMBL" id="KZ613846">
    <property type="protein sequence ID" value="PMD57494.1"/>
    <property type="molecule type" value="Genomic_DNA"/>
</dbReference>
<dbReference type="OrthoDB" id="3454835at2759"/>
<dbReference type="InParanoid" id="A0A2J6T393"/>
<evidence type="ECO:0000256" key="1">
    <source>
        <dbReference type="ARBA" id="ARBA00005986"/>
    </source>
</evidence>
<dbReference type="AlphaFoldDB" id="A0A2J6T393"/>
<dbReference type="RefSeq" id="XP_024734398.1">
    <property type="nucleotide sequence ID" value="XM_024877083.1"/>
</dbReference>
<dbReference type="Pfam" id="PF07110">
    <property type="entry name" value="EthD"/>
    <property type="match status" value="1"/>
</dbReference>
<dbReference type="GeneID" id="36585160"/>